<evidence type="ECO:0000313" key="2">
    <source>
        <dbReference type="Proteomes" id="UP000054477"/>
    </source>
</evidence>
<gene>
    <name evidence="1" type="ORF">K443DRAFT_513878</name>
</gene>
<dbReference type="Proteomes" id="UP000054477">
    <property type="component" value="Unassembled WGS sequence"/>
</dbReference>
<dbReference type="HOGENOM" id="CLU_2558645_0_0_1"/>
<organism evidence="1 2">
    <name type="scientific">Laccaria amethystina LaAM-08-1</name>
    <dbReference type="NCBI Taxonomy" id="1095629"/>
    <lineage>
        <taxon>Eukaryota</taxon>
        <taxon>Fungi</taxon>
        <taxon>Dikarya</taxon>
        <taxon>Basidiomycota</taxon>
        <taxon>Agaricomycotina</taxon>
        <taxon>Agaricomycetes</taxon>
        <taxon>Agaricomycetidae</taxon>
        <taxon>Agaricales</taxon>
        <taxon>Agaricineae</taxon>
        <taxon>Hydnangiaceae</taxon>
        <taxon>Laccaria</taxon>
    </lineage>
</organism>
<keyword evidence="2" id="KW-1185">Reference proteome</keyword>
<protein>
    <submittedName>
        <fullName evidence="1">Uncharacterized protein</fullName>
    </submittedName>
</protein>
<sequence length="82" mass="9670">MSISRSTFAYRHTQKQLRLLAIYPAHTHQIHQTTSHQLSHEGLKHKRNYRDCDTHNSCSTSFFPPLICTELFLSGRFPRRQC</sequence>
<proteinExistence type="predicted"/>
<accession>A0A0C9Y3B2</accession>
<dbReference type="EMBL" id="KN838590">
    <property type="protein sequence ID" value="KIK02603.1"/>
    <property type="molecule type" value="Genomic_DNA"/>
</dbReference>
<name>A0A0C9Y3B2_9AGAR</name>
<reference evidence="2" key="2">
    <citation type="submission" date="2015-01" db="EMBL/GenBank/DDBJ databases">
        <title>Evolutionary Origins and Diversification of the Mycorrhizal Mutualists.</title>
        <authorList>
            <consortium name="DOE Joint Genome Institute"/>
            <consortium name="Mycorrhizal Genomics Consortium"/>
            <person name="Kohler A."/>
            <person name="Kuo A."/>
            <person name="Nagy L.G."/>
            <person name="Floudas D."/>
            <person name="Copeland A."/>
            <person name="Barry K.W."/>
            <person name="Cichocki N."/>
            <person name="Veneault-Fourrey C."/>
            <person name="LaButti K."/>
            <person name="Lindquist E.A."/>
            <person name="Lipzen A."/>
            <person name="Lundell T."/>
            <person name="Morin E."/>
            <person name="Murat C."/>
            <person name="Riley R."/>
            <person name="Ohm R."/>
            <person name="Sun H."/>
            <person name="Tunlid A."/>
            <person name="Henrissat B."/>
            <person name="Grigoriev I.V."/>
            <person name="Hibbett D.S."/>
            <person name="Martin F."/>
        </authorList>
    </citation>
    <scope>NUCLEOTIDE SEQUENCE [LARGE SCALE GENOMIC DNA]</scope>
    <source>
        <strain evidence="2">LaAM-08-1</strain>
    </source>
</reference>
<dbReference type="AlphaFoldDB" id="A0A0C9Y3B2"/>
<evidence type="ECO:0000313" key="1">
    <source>
        <dbReference type="EMBL" id="KIK02603.1"/>
    </source>
</evidence>
<reference evidence="1 2" key="1">
    <citation type="submission" date="2014-04" db="EMBL/GenBank/DDBJ databases">
        <authorList>
            <consortium name="DOE Joint Genome Institute"/>
            <person name="Kuo A."/>
            <person name="Kohler A."/>
            <person name="Nagy L.G."/>
            <person name="Floudas D."/>
            <person name="Copeland A."/>
            <person name="Barry K.W."/>
            <person name="Cichocki N."/>
            <person name="Veneault-Fourrey C."/>
            <person name="LaButti K."/>
            <person name="Lindquist E.A."/>
            <person name="Lipzen A."/>
            <person name="Lundell T."/>
            <person name="Morin E."/>
            <person name="Murat C."/>
            <person name="Sun H."/>
            <person name="Tunlid A."/>
            <person name="Henrissat B."/>
            <person name="Grigoriev I.V."/>
            <person name="Hibbett D.S."/>
            <person name="Martin F."/>
            <person name="Nordberg H.P."/>
            <person name="Cantor M.N."/>
            <person name="Hua S.X."/>
        </authorList>
    </citation>
    <scope>NUCLEOTIDE SEQUENCE [LARGE SCALE GENOMIC DNA]</scope>
    <source>
        <strain evidence="1 2">LaAM-08-1</strain>
    </source>
</reference>